<feature type="transmembrane region" description="Helical" evidence="7">
    <location>
        <begin position="20"/>
        <end position="41"/>
    </location>
</feature>
<dbReference type="AlphaFoldDB" id="A0A9P5XXL7"/>
<comment type="similarity">
    <text evidence="2 7">Belongs to the derlin family.</text>
</comment>
<organism evidence="9 10">
    <name type="scientific">Collybia nuda</name>
    <dbReference type="NCBI Taxonomy" id="64659"/>
    <lineage>
        <taxon>Eukaryota</taxon>
        <taxon>Fungi</taxon>
        <taxon>Dikarya</taxon>
        <taxon>Basidiomycota</taxon>
        <taxon>Agaricomycotina</taxon>
        <taxon>Agaricomycetes</taxon>
        <taxon>Agaricomycetidae</taxon>
        <taxon>Agaricales</taxon>
        <taxon>Tricholomatineae</taxon>
        <taxon>Clitocybaceae</taxon>
        <taxon>Collybia</taxon>
    </lineage>
</organism>
<comment type="caution">
    <text evidence="9">The sequence shown here is derived from an EMBL/GenBank/DDBJ whole genome shotgun (WGS) entry which is preliminary data.</text>
</comment>
<dbReference type="GO" id="GO:0005789">
    <property type="term" value="C:endoplasmic reticulum membrane"/>
    <property type="evidence" value="ECO:0007669"/>
    <property type="project" value="UniProtKB-SubCell"/>
</dbReference>
<dbReference type="SUPFAM" id="SSF144091">
    <property type="entry name" value="Rhomboid-like"/>
    <property type="match status" value="1"/>
</dbReference>
<evidence type="ECO:0000256" key="1">
    <source>
        <dbReference type="ARBA" id="ARBA00004477"/>
    </source>
</evidence>
<feature type="transmembrane region" description="Helical" evidence="7">
    <location>
        <begin position="94"/>
        <end position="112"/>
    </location>
</feature>
<dbReference type="InterPro" id="IPR035952">
    <property type="entry name" value="Rhomboid-like_sf"/>
</dbReference>
<keyword evidence="6 7" id="KW-0472">Membrane</keyword>
<evidence type="ECO:0000256" key="8">
    <source>
        <dbReference type="SAM" id="MobiDB-lite"/>
    </source>
</evidence>
<keyword evidence="4 7" id="KW-0256">Endoplasmic reticulum</keyword>
<evidence type="ECO:0000313" key="9">
    <source>
        <dbReference type="EMBL" id="KAF9458929.1"/>
    </source>
</evidence>
<dbReference type="OrthoDB" id="1716531at2759"/>
<comment type="subcellular location">
    <subcellularLocation>
        <location evidence="1 7">Endoplasmic reticulum membrane</location>
        <topology evidence="1 7">Multi-pass membrane protein</topology>
    </subcellularLocation>
</comment>
<feature type="transmembrane region" description="Helical" evidence="7">
    <location>
        <begin position="124"/>
        <end position="147"/>
    </location>
</feature>
<keyword evidence="5 7" id="KW-1133">Transmembrane helix</keyword>
<dbReference type="GO" id="GO:0006950">
    <property type="term" value="P:response to stress"/>
    <property type="evidence" value="ECO:0007669"/>
    <property type="project" value="UniProtKB-ARBA"/>
</dbReference>
<dbReference type="PANTHER" id="PTHR11009">
    <property type="entry name" value="DER1-LIKE PROTEIN, DERLIN"/>
    <property type="match status" value="1"/>
</dbReference>
<feature type="transmembrane region" description="Helical" evidence="7">
    <location>
        <begin position="167"/>
        <end position="187"/>
    </location>
</feature>
<dbReference type="EMBL" id="MU150327">
    <property type="protein sequence ID" value="KAF9458929.1"/>
    <property type="molecule type" value="Genomic_DNA"/>
</dbReference>
<comment type="function">
    <text evidence="7">May be involved in the degradation of misfolded endoplasmic reticulum (ER) luminal proteins.</text>
</comment>
<protein>
    <recommendedName>
        <fullName evidence="7">Derlin</fullName>
    </recommendedName>
</protein>
<sequence length="271" mass="28520">MESFWAELRKIPPITRFLCGSSLAVTIPVLMNMVSAYRIIFVPELVLQKFELWRVYTSFFLGSGGINYIFEFVMLYRTADQLESGSYARNSADFAYQLLIAAASIIVATRPLSAMIFGRPLLMCLTYLSSALAPLGAQTSLMGLVTFPVTYLPYVMVGMDLLMGGPGAAAQSVAGAVVGHFWWWGVWGGTVGGRGGRLEAFGRAPGWMRSLVGDTAPPPPAGAGPGAGAGANAGVGAGVHVIPPRRTVATGGGSGTSTGYNWGSGQRLGQN</sequence>
<dbReference type="InterPro" id="IPR007599">
    <property type="entry name" value="DER1"/>
</dbReference>
<evidence type="ECO:0000256" key="2">
    <source>
        <dbReference type="ARBA" id="ARBA00008917"/>
    </source>
</evidence>
<reference evidence="9" key="1">
    <citation type="submission" date="2020-11" db="EMBL/GenBank/DDBJ databases">
        <authorList>
            <consortium name="DOE Joint Genome Institute"/>
            <person name="Ahrendt S."/>
            <person name="Riley R."/>
            <person name="Andreopoulos W."/>
            <person name="Labutti K."/>
            <person name="Pangilinan J."/>
            <person name="Ruiz-Duenas F.J."/>
            <person name="Barrasa J.M."/>
            <person name="Sanchez-Garcia M."/>
            <person name="Camarero S."/>
            <person name="Miyauchi S."/>
            <person name="Serrano A."/>
            <person name="Linde D."/>
            <person name="Babiker R."/>
            <person name="Drula E."/>
            <person name="Ayuso-Fernandez I."/>
            <person name="Pacheco R."/>
            <person name="Padilla G."/>
            <person name="Ferreira P."/>
            <person name="Barriuso J."/>
            <person name="Kellner H."/>
            <person name="Castanera R."/>
            <person name="Alfaro M."/>
            <person name="Ramirez L."/>
            <person name="Pisabarro A.G."/>
            <person name="Kuo A."/>
            <person name="Tritt A."/>
            <person name="Lipzen A."/>
            <person name="He G."/>
            <person name="Yan M."/>
            <person name="Ng V."/>
            <person name="Cullen D."/>
            <person name="Martin F."/>
            <person name="Rosso M.-N."/>
            <person name="Henrissat B."/>
            <person name="Hibbett D."/>
            <person name="Martinez A.T."/>
            <person name="Grigoriev I.V."/>
        </authorList>
    </citation>
    <scope>NUCLEOTIDE SEQUENCE</scope>
    <source>
        <strain evidence="9">CBS 247.69</strain>
    </source>
</reference>
<evidence type="ECO:0000256" key="4">
    <source>
        <dbReference type="ARBA" id="ARBA00022824"/>
    </source>
</evidence>
<name>A0A9P5XXL7_9AGAR</name>
<evidence type="ECO:0000256" key="6">
    <source>
        <dbReference type="ARBA" id="ARBA00023136"/>
    </source>
</evidence>
<dbReference type="Proteomes" id="UP000807353">
    <property type="component" value="Unassembled WGS sequence"/>
</dbReference>
<accession>A0A9P5XXL7</accession>
<keyword evidence="3 7" id="KW-0812">Transmembrane</keyword>
<keyword evidence="10" id="KW-1185">Reference proteome</keyword>
<evidence type="ECO:0000313" key="10">
    <source>
        <dbReference type="Proteomes" id="UP000807353"/>
    </source>
</evidence>
<evidence type="ECO:0000256" key="7">
    <source>
        <dbReference type="RuleBase" id="RU363059"/>
    </source>
</evidence>
<evidence type="ECO:0000256" key="3">
    <source>
        <dbReference type="ARBA" id="ARBA00022692"/>
    </source>
</evidence>
<proteinExistence type="inferred from homology"/>
<feature type="transmembrane region" description="Helical" evidence="7">
    <location>
        <begin position="53"/>
        <end position="74"/>
    </location>
</feature>
<evidence type="ECO:0000256" key="5">
    <source>
        <dbReference type="ARBA" id="ARBA00022989"/>
    </source>
</evidence>
<feature type="region of interest" description="Disordered" evidence="8">
    <location>
        <begin position="244"/>
        <end position="271"/>
    </location>
</feature>
<gene>
    <name evidence="9" type="ORF">BDZ94DRAFT_1225510</name>
</gene>
<dbReference type="Pfam" id="PF04511">
    <property type="entry name" value="DER1"/>
    <property type="match status" value="1"/>
</dbReference>